<keyword evidence="1" id="KW-0472">Membrane</keyword>
<evidence type="ECO:0000313" key="2">
    <source>
        <dbReference type="EMBL" id="RIA99830.1"/>
    </source>
</evidence>
<dbReference type="Proteomes" id="UP000266673">
    <property type="component" value="Unassembled WGS sequence"/>
</dbReference>
<comment type="caution">
    <text evidence="2">The sequence shown here is derived from an EMBL/GenBank/DDBJ whole genome shotgun (WGS) entry which is preliminary data.</text>
</comment>
<protein>
    <submittedName>
        <fullName evidence="2">Uncharacterized protein</fullName>
    </submittedName>
</protein>
<accession>A0A397TNQ4</accession>
<dbReference type="AlphaFoldDB" id="A0A397TNQ4"/>
<evidence type="ECO:0000313" key="3">
    <source>
        <dbReference type="Proteomes" id="UP000266673"/>
    </source>
</evidence>
<keyword evidence="1" id="KW-1133">Transmembrane helix</keyword>
<evidence type="ECO:0000256" key="1">
    <source>
        <dbReference type="SAM" id="Phobius"/>
    </source>
</evidence>
<reference evidence="2 3" key="1">
    <citation type="submission" date="2018-06" db="EMBL/GenBank/DDBJ databases">
        <title>Comparative genomics reveals the genomic features of Rhizophagus irregularis, R. cerebriforme, R. diaphanum and Gigaspora rosea, and their symbiotic lifestyle signature.</title>
        <authorList>
            <person name="Morin E."/>
            <person name="San Clemente H."/>
            <person name="Chen E.C.H."/>
            <person name="De La Providencia I."/>
            <person name="Hainaut M."/>
            <person name="Kuo A."/>
            <person name="Kohler A."/>
            <person name="Murat C."/>
            <person name="Tang N."/>
            <person name="Roy S."/>
            <person name="Loubradou J."/>
            <person name="Henrissat B."/>
            <person name="Grigoriev I.V."/>
            <person name="Corradi N."/>
            <person name="Roux C."/>
            <person name="Martin F.M."/>
        </authorList>
    </citation>
    <scope>NUCLEOTIDE SEQUENCE [LARGE SCALE GENOMIC DNA]</scope>
    <source>
        <strain evidence="2 3">DAOM 194757</strain>
    </source>
</reference>
<keyword evidence="3" id="KW-1185">Reference proteome</keyword>
<organism evidence="2 3">
    <name type="scientific">Gigaspora rosea</name>
    <dbReference type="NCBI Taxonomy" id="44941"/>
    <lineage>
        <taxon>Eukaryota</taxon>
        <taxon>Fungi</taxon>
        <taxon>Fungi incertae sedis</taxon>
        <taxon>Mucoromycota</taxon>
        <taxon>Glomeromycotina</taxon>
        <taxon>Glomeromycetes</taxon>
        <taxon>Diversisporales</taxon>
        <taxon>Gigasporaceae</taxon>
        <taxon>Gigaspora</taxon>
    </lineage>
</organism>
<keyword evidence="1" id="KW-0812">Transmembrane</keyword>
<gene>
    <name evidence="2" type="ORF">C2G38_2237434</name>
</gene>
<dbReference type="EMBL" id="QKWP01007040">
    <property type="protein sequence ID" value="RIA99830.1"/>
    <property type="molecule type" value="Genomic_DNA"/>
</dbReference>
<name>A0A397TNQ4_9GLOM</name>
<feature type="transmembrane region" description="Helical" evidence="1">
    <location>
        <begin position="31"/>
        <end position="53"/>
    </location>
</feature>
<proteinExistence type="predicted"/>
<sequence length="63" mass="7375">MILQDNLLNGATVVVIIIYWCRQLWKFWAFTILGLCHFGAMISGLRHFSAIICEVSVFRRCLW</sequence>
<feature type="transmembrane region" description="Helical" evidence="1">
    <location>
        <begin position="7"/>
        <end position="25"/>
    </location>
</feature>